<protein>
    <submittedName>
        <fullName evidence="2">Putative membrane protein</fullName>
    </submittedName>
</protein>
<proteinExistence type="predicted"/>
<gene>
    <name evidence="2" type="ORF">AVDCRST_MAG37-2863</name>
</gene>
<dbReference type="GO" id="GO:0008233">
    <property type="term" value="F:peptidase activity"/>
    <property type="evidence" value="ECO:0007669"/>
    <property type="project" value="InterPro"/>
</dbReference>
<feature type="transmembrane region" description="Helical" evidence="1">
    <location>
        <begin position="34"/>
        <end position="60"/>
    </location>
</feature>
<keyword evidence="1" id="KW-1133">Transmembrane helix</keyword>
<dbReference type="PANTHER" id="PTHR36844:SF1">
    <property type="entry name" value="PROTEASE PRSW"/>
    <property type="match status" value="1"/>
</dbReference>
<sequence length="323" mass="35617">MVGVGVLQAVLYLLFVRAIDLYEREELKYVVPVFVWGFTVAALFSLVLNTLIGATLSAIANDQAAGFLTAVFVAPPVEEVFKGTALLIAFIVASLVARRKGAMEFSGVMDGIVYGSAVGFGFSLAEDIIYYAQAGEETFVVRRIFGGFAHAAFTSLTGIGLGLVPWVRSKILKVVLPIIGLSGAILLHASFNLTASLFGPLAYLLELLVIILYVVAIVAWLAVERRTIRSELYEEMRAGTISSRDYDILPTYFARTFYYLGLILRGRFGEWRRARKRHEAAVNLAFIKRVNRQTYSDSQQMKMDLLRRRIGEFGGGRALGFGS</sequence>
<evidence type="ECO:0000256" key="1">
    <source>
        <dbReference type="SAM" id="Phobius"/>
    </source>
</evidence>
<feature type="transmembrane region" description="Helical" evidence="1">
    <location>
        <begin position="80"/>
        <end position="99"/>
    </location>
</feature>
<reference evidence="2" key="1">
    <citation type="submission" date="2020-02" db="EMBL/GenBank/DDBJ databases">
        <authorList>
            <person name="Meier V. D."/>
        </authorList>
    </citation>
    <scope>NUCLEOTIDE SEQUENCE</scope>
    <source>
        <strain evidence="2">AVDCRST_MAG37</strain>
    </source>
</reference>
<dbReference type="AlphaFoldDB" id="A0A6J4QUB4"/>
<dbReference type="PANTHER" id="PTHR36844">
    <property type="entry name" value="PROTEASE PRSW"/>
    <property type="match status" value="1"/>
</dbReference>
<feature type="transmembrane region" description="Helical" evidence="1">
    <location>
        <begin position="6"/>
        <end position="22"/>
    </location>
</feature>
<evidence type="ECO:0000313" key="2">
    <source>
        <dbReference type="EMBL" id="CAA9455155.1"/>
    </source>
</evidence>
<keyword evidence="1" id="KW-0812">Transmembrane</keyword>
<name>A0A6J4QUB4_9ACTN</name>
<feature type="transmembrane region" description="Helical" evidence="1">
    <location>
        <begin position="201"/>
        <end position="223"/>
    </location>
</feature>
<accession>A0A6J4QUB4</accession>
<keyword evidence="1" id="KW-0472">Membrane</keyword>
<feature type="transmembrane region" description="Helical" evidence="1">
    <location>
        <begin position="174"/>
        <end position="195"/>
    </location>
</feature>
<dbReference type="EMBL" id="CADCVD010000147">
    <property type="protein sequence ID" value="CAA9455155.1"/>
    <property type="molecule type" value="Genomic_DNA"/>
</dbReference>
<feature type="transmembrane region" description="Helical" evidence="1">
    <location>
        <begin position="111"/>
        <end position="132"/>
    </location>
</feature>
<feature type="transmembrane region" description="Helical" evidence="1">
    <location>
        <begin position="144"/>
        <end position="167"/>
    </location>
</feature>
<dbReference type="InterPro" id="IPR026898">
    <property type="entry name" value="PrsW"/>
</dbReference>
<organism evidence="2">
    <name type="scientific">uncultured Rubrobacteraceae bacterium</name>
    <dbReference type="NCBI Taxonomy" id="349277"/>
    <lineage>
        <taxon>Bacteria</taxon>
        <taxon>Bacillati</taxon>
        <taxon>Actinomycetota</taxon>
        <taxon>Rubrobacteria</taxon>
        <taxon>Rubrobacterales</taxon>
        <taxon>Rubrobacteraceae</taxon>
        <taxon>environmental samples</taxon>
    </lineage>
</organism>
<dbReference type="Pfam" id="PF13367">
    <property type="entry name" value="PrsW-protease"/>
    <property type="match status" value="1"/>
</dbReference>